<comment type="caution">
    <text evidence="2">The sequence shown here is derived from an EMBL/GenBank/DDBJ whole genome shotgun (WGS) entry which is preliminary data.</text>
</comment>
<feature type="region of interest" description="Disordered" evidence="1">
    <location>
        <begin position="93"/>
        <end position="125"/>
    </location>
</feature>
<gene>
    <name evidence="2" type="ORF">SDC9_157462</name>
</gene>
<dbReference type="AlphaFoldDB" id="A0A645F7G6"/>
<sequence length="247" mass="26724">MTSMPATARLIAAIPATARVSAPSSLSKVARTASWVITVTSSSPRWRCLRSSSDCVRAAGMASRLLASIRMRKRVLELNIAWARETGTMTSSSVFMPSPWPSGLRTPMTRRRRSPTRTSCPTAGSVPKISWRSLAPMMATDEPRFQSSSGRGLPWASSKLRMGMNSAVEPATMASRSLPPWAISEVPTASGATRRTLGRRRRLAASSMVRSRGVEVMALAGLKPPVPERPGSTMTRLVPSDENWPTT</sequence>
<feature type="region of interest" description="Disordered" evidence="1">
    <location>
        <begin position="222"/>
        <end position="247"/>
    </location>
</feature>
<evidence type="ECO:0000256" key="1">
    <source>
        <dbReference type="SAM" id="MobiDB-lite"/>
    </source>
</evidence>
<reference evidence="2" key="1">
    <citation type="submission" date="2019-08" db="EMBL/GenBank/DDBJ databases">
        <authorList>
            <person name="Kucharzyk K."/>
            <person name="Murdoch R.W."/>
            <person name="Higgins S."/>
            <person name="Loffler F."/>
        </authorList>
    </citation>
    <scope>NUCLEOTIDE SEQUENCE</scope>
</reference>
<organism evidence="2">
    <name type="scientific">bioreactor metagenome</name>
    <dbReference type="NCBI Taxonomy" id="1076179"/>
    <lineage>
        <taxon>unclassified sequences</taxon>
        <taxon>metagenomes</taxon>
        <taxon>ecological metagenomes</taxon>
    </lineage>
</organism>
<accession>A0A645F7G6</accession>
<evidence type="ECO:0000313" key="2">
    <source>
        <dbReference type="EMBL" id="MPN10167.1"/>
    </source>
</evidence>
<proteinExistence type="predicted"/>
<protein>
    <submittedName>
        <fullName evidence="2">Uncharacterized protein</fullName>
    </submittedName>
</protein>
<name>A0A645F7G6_9ZZZZ</name>
<dbReference type="EMBL" id="VSSQ01056313">
    <property type="protein sequence ID" value="MPN10167.1"/>
    <property type="molecule type" value="Genomic_DNA"/>
</dbReference>